<proteinExistence type="inferred from homology"/>
<feature type="transmembrane region" description="Helical" evidence="9">
    <location>
        <begin position="458"/>
        <end position="481"/>
    </location>
</feature>
<gene>
    <name evidence="10" type="primary">trkG</name>
    <name evidence="10" type="ordered locus">SELR_00730</name>
</gene>
<comment type="subcellular location">
    <subcellularLocation>
        <location evidence="1">Cell membrane</location>
        <topology evidence="1">Multi-pass membrane protein</topology>
    </subcellularLocation>
</comment>
<evidence type="ECO:0000256" key="1">
    <source>
        <dbReference type="ARBA" id="ARBA00004651"/>
    </source>
</evidence>
<feature type="transmembrane region" description="Helical" evidence="9">
    <location>
        <begin position="12"/>
        <end position="34"/>
    </location>
</feature>
<keyword evidence="8 9" id="KW-0472">Membrane</keyword>
<reference evidence="10 11" key="1">
    <citation type="submission" date="2011-10" db="EMBL/GenBank/DDBJ databases">
        <title>Whole genome sequence of Selenomonas ruminantium subsp. lactilytica TAM6421.</title>
        <authorList>
            <person name="Oguchi A."/>
            <person name="Ankai A."/>
            <person name="Kaneko J."/>
            <person name="Yamada-Narita S."/>
            <person name="Fukui S."/>
            <person name="Takahashi M."/>
            <person name="Onodera T."/>
            <person name="Kojima S."/>
            <person name="Fushimi T."/>
            <person name="Abe N."/>
            <person name="Kamio Y."/>
            <person name="Yamazaki S."/>
            <person name="Fujita N."/>
        </authorList>
    </citation>
    <scope>NUCLEOTIDE SEQUENCE [LARGE SCALE GENOMIC DNA]</scope>
    <source>
        <strain evidence="11">NBRC 103574 / TAM6421</strain>
    </source>
</reference>
<feature type="transmembrane region" description="Helical" evidence="9">
    <location>
        <begin position="397"/>
        <end position="418"/>
    </location>
</feature>
<organism evidence="10 11">
    <name type="scientific">Selenomonas ruminantium subsp. lactilytica (strain NBRC 103574 / TAM6421)</name>
    <dbReference type="NCBI Taxonomy" id="927704"/>
    <lineage>
        <taxon>Bacteria</taxon>
        <taxon>Bacillati</taxon>
        <taxon>Bacillota</taxon>
        <taxon>Negativicutes</taxon>
        <taxon>Selenomonadales</taxon>
        <taxon>Selenomonadaceae</taxon>
        <taxon>Selenomonas</taxon>
    </lineage>
</organism>
<protein>
    <submittedName>
        <fullName evidence="10">Putative Trk system potassium uptake protein TrkG</fullName>
    </submittedName>
</protein>
<dbReference type="OrthoDB" id="9810952at2"/>
<dbReference type="EMBL" id="AP012292">
    <property type="protein sequence ID" value="BAL81781.1"/>
    <property type="molecule type" value="Genomic_DNA"/>
</dbReference>
<dbReference type="AlphaFoldDB" id="I0GLZ4"/>
<dbReference type="Proteomes" id="UP000007887">
    <property type="component" value="Chromosome"/>
</dbReference>
<keyword evidence="7" id="KW-0406">Ion transport</keyword>
<evidence type="ECO:0000256" key="7">
    <source>
        <dbReference type="ARBA" id="ARBA00023065"/>
    </source>
</evidence>
<feature type="transmembrane region" description="Helical" evidence="9">
    <location>
        <begin position="136"/>
        <end position="158"/>
    </location>
</feature>
<dbReference type="PANTHER" id="PTHR32024:SF2">
    <property type="entry name" value="TRK SYSTEM POTASSIUM UPTAKE PROTEIN TRKG-RELATED"/>
    <property type="match status" value="1"/>
</dbReference>
<keyword evidence="4" id="KW-1003">Cell membrane</keyword>
<evidence type="ECO:0000256" key="9">
    <source>
        <dbReference type="SAM" id="Phobius"/>
    </source>
</evidence>
<evidence type="ECO:0000256" key="2">
    <source>
        <dbReference type="ARBA" id="ARBA00009137"/>
    </source>
</evidence>
<evidence type="ECO:0000256" key="5">
    <source>
        <dbReference type="ARBA" id="ARBA00022692"/>
    </source>
</evidence>
<feature type="transmembrane region" description="Helical" evidence="9">
    <location>
        <begin position="192"/>
        <end position="209"/>
    </location>
</feature>
<dbReference type="KEGG" id="sri:SELR_00730"/>
<evidence type="ECO:0000256" key="8">
    <source>
        <dbReference type="ARBA" id="ARBA00023136"/>
    </source>
</evidence>
<dbReference type="GO" id="GO:0008324">
    <property type="term" value="F:monoatomic cation transmembrane transporter activity"/>
    <property type="evidence" value="ECO:0007669"/>
    <property type="project" value="InterPro"/>
</dbReference>
<feature type="transmembrane region" description="Helical" evidence="9">
    <location>
        <begin position="282"/>
        <end position="299"/>
    </location>
</feature>
<feature type="transmembrane region" description="Helical" evidence="9">
    <location>
        <begin position="77"/>
        <end position="98"/>
    </location>
</feature>
<dbReference type="GO" id="GO:0005886">
    <property type="term" value="C:plasma membrane"/>
    <property type="evidence" value="ECO:0007669"/>
    <property type="project" value="UniProtKB-SubCell"/>
</dbReference>
<evidence type="ECO:0000313" key="11">
    <source>
        <dbReference type="Proteomes" id="UP000007887"/>
    </source>
</evidence>
<keyword evidence="3" id="KW-0813">Transport</keyword>
<dbReference type="PANTHER" id="PTHR32024">
    <property type="entry name" value="TRK SYSTEM POTASSIUM UPTAKE PROTEIN TRKG-RELATED"/>
    <property type="match status" value="1"/>
</dbReference>
<dbReference type="RefSeq" id="WP_014423228.1">
    <property type="nucleotide sequence ID" value="NC_017068.1"/>
</dbReference>
<dbReference type="GO" id="GO:0030001">
    <property type="term" value="P:metal ion transport"/>
    <property type="evidence" value="ECO:0007669"/>
    <property type="project" value="UniProtKB-ARBA"/>
</dbReference>
<keyword evidence="6 9" id="KW-1133">Transmembrane helix</keyword>
<feature type="transmembrane region" description="Helical" evidence="9">
    <location>
        <begin position="311"/>
        <end position="332"/>
    </location>
</feature>
<dbReference type="Pfam" id="PF02386">
    <property type="entry name" value="TrkH"/>
    <property type="match status" value="1"/>
</dbReference>
<dbReference type="HOGENOM" id="CLU_030708_0_2_9"/>
<evidence type="ECO:0000313" key="10">
    <source>
        <dbReference type="EMBL" id="BAL81781.1"/>
    </source>
</evidence>
<name>I0GLZ4_SELRL</name>
<feature type="transmembrane region" description="Helical" evidence="9">
    <location>
        <begin position="430"/>
        <end position="452"/>
    </location>
</feature>
<accession>I0GLZ4</accession>
<sequence>MRMQKETGLELFWLLMGQMSILMAGALCVPLIVALLWQESEAWLFVLPAAFAYGLGRKMLELGHSEERGRQLTIREGVFFMSFVWLFMGFIGLMPYAISGLFPSFAAAFFETVSSLTTTGLSCLPFDRIGLPRTLLLWHGVMSWLGGLTFVVIMVTVLPQVSGCFGLTLSARQSIFFSPVWNKMAQSARQGTAVYVALTVMSTAVYYLAGLGPFESLLRAMVTISSSGGTSAYAFIYYDNPALELAAFAAMLLSSMSLLLLWRSWKMKSLRLLWQDTEIRHFLLVVFLAGGVLAAHLYYQGVYDFTGSLRYGYFQAMAFISTNGFVAAPFWLWPSFDIYVLFLLVFVGGCIGSATGGLKIMRLLVLLRLSWAELRRTLHPRMVVMLKVDGLPVPVKIVGRILSFFFLYTVVFVAFALVLSLSGISIVQSLGLAAGCLTSTGASAELFGIGSLDILPDWAKLVCSLLMIMGRVEIFSFLVLLDMARRSLQKRW</sequence>
<keyword evidence="5 9" id="KW-0812">Transmembrane</keyword>
<dbReference type="eggNOG" id="COG0168">
    <property type="taxonomic scope" value="Bacteria"/>
</dbReference>
<dbReference type="PATRIC" id="fig|927704.6.peg.75"/>
<feature type="transmembrane region" description="Helical" evidence="9">
    <location>
        <begin position="339"/>
        <end position="361"/>
    </location>
</feature>
<comment type="similarity">
    <text evidence="2">Belongs to the TrkH potassium transport family.</text>
</comment>
<feature type="transmembrane region" description="Helical" evidence="9">
    <location>
        <begin position="242"/>
        <end position="262"/>
    </location>
</feature>
<evidence type="ECO:0000256" key="6">
    <source>
        <dbReference type="ARBA" id="ARBA00022989"/>
    </source>
</evidence>
<evidence type="ECO:0000256" key="4">
    <source>
        <dbReference type="ARBA" id="ARBA00022475"/>
    </source>
</evidence>
<evidence type="ECO:0000256" key="3">
    <source>
        <dbReference type="ARBA" id="ARBA00022448"/>
    </source>
</evidence>
<dbReference type="InterPro" id="IPR003445">
    <property type="entry name" value="Cat_transpt"/>
</dbReference>